<dbReference type="GO" id="GO:0043565">
    <property type="term" value="F:sequence-specific DNA binding"/>
    <property type="evidence" value="ECO:0007669"/>
    <property type="project" value="InterPro"/>
</dbReference>
<proteinExistence type="predicted"/>
<dbReference type="PANTHER" id="PTHR36890">
    <property type="entry name" value="PROTEIN CYCLOPS"/>
    <property type="match status" value="1"/>
</dbReference>
<feature type="compositionally biased region" description="Basic and acidic residues" evidence="2">
    <location>
        <begin position="108"/>
        <end position="118"/>
    </location>
</feature>
<sequence length="263" mass="29490">MLNSQEIALSTSSAQGLGKKDSIFHMFPSVDAPNNGNFATINKFFELNLEGLPTEVNHRQTGALSREHSPSESPIAEPTLSGGFEVCDGPDQSVHALLNYGNPCKHGSDVATKNESKTQARGFFDSSFNGTGKEDPTKKRRIELTLKEELKRAAKVPCTKTKMAEAKERSSIPSLPSDMQTALKRCESLEKEIRSLKLNLSFMNRKDSEQSKQIEELQKRNEELTEEKEQLLEEKERIISGYEKELKHIWSGCKLMRLCKASK</sequence>
<comment type="caution">
    <text evidence="3">The sequence shown here is derived from an EMBL/GenBank/DDBJ whole genome shotgun (WGS) entry which is preliminary data.</text>
</comment>
<organism evidence="3 4">
    <name type="scientific">Vanilla planifolia</name>
    <name type="common">Vanilla</name>
    <dbReference type="NCBI Taxonomy" id="51239"/>
    <lineage>
        <taxon>Eukaryota</taxon>
        <taxon>Viridiplantae</taxon>
        <taxon>Streptophyta</taxon>
        <taxon>Embryophyta</taxon>
        <taxon>Tracheophyta</taxon>
        <taxon>Spermatophyta</taxon>
        <taxon>Magnoliopsida</taxon>
        <taxon>Liliopsida</taxon>
        <taxon>Asparagales</taxon>
        <taxon>Orchidaceae</taxon>
        <taxon>Vanilloideae</taxon>
        <taxon>Vanilleae</taxon>
        <taxon>Vanilla</taxon>
    </lineage>
</organism>
<protein>
    <submittedName>
        <fullName evidence="3">Uncharacterized protein</fullName>
    </submittedName>
</protein>
<dbReference type="EMBL" id="JADCNL010000012">
    <property type="protein sequence ID" value="KAG0457571.1"/>
    <property type="molecule type" value="Genomic_DNA"/>
</dbReference>
<dbReference type="Proteomes" id="UP000636800">
    <property type="component" value="Chromosome 12"/>
</dbReference>
<evidence type="ECO:0000313" key="4">
    <source>
        <dbReference type="Proteomes" id="UP000636800"/>
    </source>
</evidence>
<dbReference type="InterPro" id="IPR040036">
    <property type="entry name" value="CYCLOPS"/>
</dbReference>
<evidence type="ECO:0000256" key="1">
    <source>
        <dbReference type="SAM" id="Coils"/>
    </source>
</evidence>
<dbReference type="OrthoDB" id="1055148at2759"/>
<name>A0A835UFL0_VANPL</name>
<dbReference type="PANTHER" id="PTHR36890:SF1">
    <property type="entry name" value="PROTEIN CYCLOPS"/>
    <property type="match status" value="1"/>
</dbReference>
<keyword evidence="1" id="KW-0175">Coiled coil</keyword>
<reference evidence="3 4" key="1">
    <citation type="journal article" date="2020" name="Nat. Food">
        <title>A phased Vanilla planifolia genome enables genetic improvement of flavour and production.</title>
        <authorList>
            <person name="Hasing T."/>
            <person name="Tang H."/>
            <person name="Brym M."/>
            <person name="Khazi F."/>
            <person name="Huang T."/>
            <person name="Chambers A.H."/>
        </authorList>
    </citation>
    <scope>NUCLEOTIDE SEQUENCE [LARGE SCALE GENOMIC DNA]</scope>
    <source>
        <tissue evidence="3">Leaf</tissue>
    </source>
</reference>
<evidence type="ECO:0000256" key="2">
    <source>
        <dbReference type="SAM" id="MobiDB-lite"/>
    </source>
</evidence>
<accession>A0A835UFL0</accession>
<feature type="region of interest" description="Disordered" evidence="2">
    <location>
        <begin position="108"/>
        <end position="136"/>
    </location>
</feature>
<dbReference type="GO" id="GO:0036377">
    <property type="term" value="P:arbuscular mycorrhizal association"/>
    <property type="evidence" value="ECO:0007669"/>
    <property type="project" value="InterPro"/>
</dbReference>
<evidence type="ECO:0000313" key="3">
    <source>
        <dbReference type="EMBL" id="KAG0457571.1"/>
    </source>
</evidence>
<dbReference type="GO" id="GO:0005634">
    <property type="term" value="C:nucleus"/>
    <property type="evidence" value="ECO:0007669"/>
    <property type="project" value="InterPro"/>
</dbReference>
<gene>
    <name evidence="3" type="ORF">HPP92_022728</name>
</gene>
<dbReference type="AlphaFoldDB" id="A0A835UFL0"/>
<keyword evidence="4" id="KW-1185">Reference proteome</keyword>
<feature type="coiled-coil region" evidence="1">
    <location>
        <begin position="179"/>
        <end position="245"/>
    </location>
</feature>